<evidence type="ECO:0000256" key="2">
    <source>
        <dbReference type="SAM" id="Phobius"/>
    </source>
</evidence>
<feature type="region of interest" description="Disordered" evidence="1">
    <location>
        <begin position="1"/>
        <end position="24"/>
    </location>
</feature>
<keyword evidence="2" id="KW-0812">Transmembrane</keyword>
<comment type="caution">
    <text evidence="3">The sequence shown here is derived from an EMBL/GenBank/DDBJ whole genome shotgun (WGS) entry which is preliminary data.</text>
</comment>
<dbReference type="RefSeq" id="XP_024348834.1">
    <property type="nucleotide sequence ID" value="XM_024496763.1"/>
</dbReference>
<keyword evidence="2" id="KW-0472">Membrane</keyword>
<organism evidence="3 4">
    <name type="scientific">Echinococcus granulosus</name>
    <name type="common">Hydatid tapeworm</name>
    <dbReference type="NCBI Taxonomy" id="6210"/>
    <lineage>
        <taxon>Eukaryota</taxon>
        <taxon>Metazoa</taxon>
        <taxon>Spiralia</taxon>
        <taxon>Lophotrochozoa</taxon>
        <taxon>Platyhelminthes</taxon>
        <taxon>Cestoda</taxon>
        <taxon>Eucestoda</taxon>
        <taxon>Cyclophyllidea</taxon>
        <taxon>Taeniidae</taxon>
        <taxon>Echinococcus</taxon>
        <taxon>Echinococcus granulosus group</taxon>
    </lineage>
</organism>
<accession>W6U8M5</accession>
<name>W6U8M5_ECHGR</name>
<dbReference type="CTD" id="36343229"/>
<keyword evidence="2" id="KW-1133">Transmembrane helix</keyword>
<dbReference type="KEGG" id="egl:EGR_07514"/>
<keyword evidence="4" id="KW-1185">Reference proteome</keyword>
<evidence type="ECO:0000256" key="1">
    <source>
        <dbReference type="SAM" id="MobiDB-lite"/>
    </source>
</evidence>
<dbReference type="AlphaFoldDB" id="W6U8M5"/>
<feature type="transmembrane region" description="Helical" evidence="2">
    <location>
        <begin position="47"/>
        <end position="66"/>
    </location>
</feature>
<dbReference type="Proteomes" id="UP000019149">
    <property type="component" value="Unassembled WGS sequence"/>
</dbReference>
<proteinExistence type="predicted"/>
<protein>
    <submittedName>
        <fullName evidence="3">Uncharacterized protein</fullName>
    </submittedName>
</protein>
<reference evidence="3 4" key="1">
    <citation type="journal article" date="2013" name="Nat. Genet.">
        <title>The genome of the hydatid tapeworm Echinococcus granulosus.</title>
        <authorList>
            <person name="Zheng H."/>
            <person name="Zhang W."/>
            <person name="Zhang L."/>
            <person name="Zhang Z."/>
            <person name="Li J."/>
            <person name="Lu G."/>
            <person name="Zhu Y."/>
            <person name="Wang Y."/>
            <person name="Huang Y."/>
            <person name="Liu J."/>
            <person name="Kang H."/>
            <person name="Chen J."/>
            <person name="Wang L."/>
            <person name="Chen A."/>
            <person name="Yu S."/>
            <person name="Gao Z."/>
            <person name="Jin L."/>
            <person name="Gu W."/>
            <person name="Wang Z."/>
            <person name="Zhao L."/>
            <person name="Shi B."/>
            <person name="Wen H."/>
            <person name="Lin R."/>
            <person name="Jones M.K."/>
            <person name="Brejova B."/>
            <person name="Vinar T."/>
            <person name="Zhao G."/>
            <person name="McManus D.P."/>
            <person name="Chen Z."/>
            <person name="Zhou Y."/>
            <person name="Wang S."/>
        </authorList>
    </citation>
    <scope>NUCLEOTIDE SEQUENCE [LARGE SCALE GENOMIC DNA]</scope>
</reference>
<sequence>MSGGDLKGVEKESQPTDEKSEPMCANNHWSCGTELSKCHTVWFNKQWLMELVLKSLLVFFTLLSYLNPLTNCFIPLLDHILLDDVLGPI</sequence>
<dbReference type="EMBL" id="APAU02000079">
    <property type="protein sequence ID" value="EUB57638.1"/>
    <property type="molecule type" value="Genomic_DNA"/>
</dbReference>
<evidence type="ECO:0000313" key="4">
    <source>
        <dbReference type="Proteomes" id="UP000019149"/>
    </source>
</evidence>
<feature type="compositionally biased region" description="Basic and acidic residues" evidence="1">
    <location>
        <begin position="7"/>
        <end position="21"/>
    </location>
</feature>
<evidence type="ECO:0000313" key="3">
    <source>
        <dbReference type="EMBL" id="EUB57638.1"/>
    </source>
</evidence>
<dbReference type="GeneID" id="36343229"/>
<gene>
    <name evidence="3" type="ORF">EGR_07514</name>
</gene>